<dbReference type="PROSITE" id="PS00108">
    <property type="entry name" value="PROTEIN_KINASE_ST"/>
    <property type="match status" value="1"/>
</dbReference>
<dbReference type="InterPro" id="IPR011009">
    <property type="entry name" value="Kinase-like_dom_sf"/>
</dbReference>
<dbReference type="Pfam" id="PF00496">
    <property type="entry name" value="SBP_bac_5"/>
    <property type="match status" value="1"/>
</dbReference>
<dbReference type="InterPro" id="IPR000914">
    <property type="entry name" value="SBP_5_dom"/>
</dbReference>
<evidence type="ECO:0000313" key="4">
    <source>
        <dbReference type="EMBL" id="MBO2453911.1"/>
    </source>
</evidence>
<dbReference type="InterPro" id="IPR039424">
    <property type="entry name" value="SBP_5"/>
</dbReference>
<dbReference type="Gene3D" id="3.40.190.10">
    <property type="entry name" value="Periplasmic binding protein-like II"/>
    <property type="match status" value="1"/>
</dbReference>
<dbReference type="GO" id="GO:0005524">
    <property type="term" value="F:ATP binding"/>
    <property type="evidence" value="ECO:0007669"/>
    <property type="project" value="InterPro"/>
</dbReference>
<dbReference type="AlphaFoldDB" id="A0A939PJJ7"/>
<dbReference type="SUPFAM" id="SSF56112">
    <property type="entry name" value="Protein kinase-like (PK-like)"/>
    <property type="match status" value="1"/>
</dbReference>
<feature type="compositionally biased region" description="Basic and acidic residues" evidence="1">
    <location>
        <begin position="386"/>
        <end position="395"/>
    </location>
</feature>
<name>A0A939PJJ7_9ACTN</name>
<organism evidence="4 5">
    <name type="scientific">Actinomadura barringtoniae</name>
    <dbReference type="NCBI Taxonomy" id="1427535"/>
    <lineage>
        <taxon>Bacteria</taxon>
        <taxon>Bacillati</taxon>
        <taxon>Actinomycetota</taxon>
        <taxon>Actinomycetes</taxon>
        <taxon>Streptosporangiales</taxon>
        <taxon>Thermomonosporaceae</taxon>
        <taxon>Actinomadura</taxon>
    </lineage>
</organism>
<evidence type="ECO:0000256" key="2">
    <source>
        <dbReference type="SAM" id="Phobius"/>
    </source>
</evidence>
<keyword evidence="2" id="KW-1133">Transmembrane helix</keyword>
<evidence type="ECO:0000313" key="5">
    <source>
        <dbReference type="Proteomes" id="UP000669179"/>
    </source>
</evidence>
<dbReference type="Pfam" id="PF00069">
    <property type="entry name" value="Pkinase"/>
    <property type="match status" value="1"/>
</dbReference>
<dbReference type="PANTHER" id="PTHR30290">
    <property type="entry name" value="PERIPLASMIC BINDING COMPONENT OF ABC TRANSPORTER"/>
    <property type="match status" value="1"/>
</dbReference>
<gene>
    <name evidence="4" type="ORF">J4573_42955</name>
</gene>
<comment type="caution">
    <text evidence="4">The sequence shown here is derived from an EMBL/GenBank/DDBJ whole genome shotgun (WGS) entry which is preliminary data.</text>
</comment>
<dbReference type="InterPro" id="IPR008271">
    <property type="entry name" value="Ser/Thr_kinase_AS"/>
</dbReference>
<keyword evidence="4" id="KW-0808">Transferase</keyword>
<dbReference type="SUPFAM" id="SSF53850">
    <property type="entry name" value="Periplasmic binding protein-like II"/>
    <property type="match status" value="1"/>
</dbReference>
<feature type="compositionally biased region" description="Low complexity" evidence="1">
    <location>
        <begin position="284"/>
        <end position="294"/>
    </location>
</feature>
<protein>
    <submittedName>
        <fullName evidence="4">Protein kinase</fullName>
    </submittedName>
</protein>
<dbReference type="RefSeq" id="WP_208261949.1">
    <property type="nucleotide sequence ID" value="NZ_JAGEOJ010000023.1"/>
</dbReference>
<feature type="transmembrane region" description="Helical" evidence="2">
    <location>
        <begin position="323"/>
        <end position="345"/>
    </location>
</feature>
<dbReference type="Gene3D" id="1.10.510.10">
    <property type="entry name" value="Transferase(Phosphotransferase) domain 1"/>
    <property type="match status" value="1"/>
</dbReference>
<dbReference type="PANTHER" id="PTHR30290:SF83">
    <property type="entry name" value="ABC TRANSPORTER SUBSTRATE-BINDING PROTEIN"/>
    <property type="match status" value="1"/>
</dbReference>
<feature type="region of interest" description="Disordered" evidence="1">
    <location>
        <begin position="284"/>
        <end position="318"/>
    </location>
</feature>
<dbReference type="InterPro" id="IPR000719">
    <property type="entry name" value="Prot_kinase_dom"/>
</dbReference>
<reference evidence="4" key="1">
    <citation type="submission" date="2021-03" db="EMBL/GenBank/DDBJ databases">
        <authorList>
            <person name="Kanchanasin P."/>
            <person name="Saeng-In P."/>
            <person name="Phongsopitanun W."/>
            <person name="Yuki M."/>
            <person name="Kudo T."/>
            <person name="Ohkuma M."/>
            <person name="Tanasupawat S."/>
        </authorList>
    </citation>
    <scope>NUCLEOTIDE SEQUENCE</scope>
    <source>
        <strain evidence="4">GKU 128</strain>
    </source>
</reference>
<feature type="domain" description="Protein kinase" evidence="3">
    <location>
        <begin position="17"/>
        <end position="276"/>
    </location>
</feature>
<dbReference type="CDD" id="cd00995">
    <property type="entry name" value="PBP2_NikA_DppA_OppA_like"/>
    <property type="match status" value="1"/>
</dbReference>
<dbReference type="GO" id="GO:0015833">
    <property type="term" value="P:peptide transport"/>
    <property type="evidence" value="ECO:0007669"/>
    <property type="project" value="TreeGrafter"/>
</dbReference>
<keyword evidence="2" id="KW-0472">Membrane</keyword>
<accession>A0A939PJJ7</accession>
<dbReference type="Gene3D" id="3.10.105.10">
    <property type="entry name" value="Dipeptide-binding Protein, Domain 3"/>
    <property type="match status" value="1"/>
</dbReference>
<dbReference type="EMBL" id="JAGEOJ010000023">
    <property type="protein sequence ID" value="MBO2453911.1"/>
    <property type="molecule type" value="Genomic_DNA"/>
</dbReference>
<sequence length="870" mass="90774">MAVLPLRPGDPDRLSGYTLIGRLGVGGQGTVFLGEDDDGGRRVAIKLMHAAFTDDPRARSRFAAELAAARRVAPFCTAPILDSDVDGDAPYIVSEFVPGRPLSTVLREDGPRSGAALDRIAVGTITALAAIHQAGVVHRDFKPHNVMLAADGPRVIDFGIARALDATTVSGHAVGTPSYMAPEQISGDEVGPPADVFAWASTMVFAATGRPPFGNDTIPAVMHRILHIEPDLGGLEGRLRETVEQCLAKDPAGRPTSHQALIRLLDQSGPVPAPAVALNRGAVAAAENAPASPAKPEESDGGLTEPRDTTHPVARRKRIPRPVWAGGAALVALAVAAGAAAWVLWSGDGGGQDGPKKPAAVIGRTGGELTMALPVAGTDFRFDPAEARSGSERTVAEQLSTGPAELGTDGRVRPALATAIKPSAGCSAWELTLRRDTAFSDGTKVDAAAFVRGWNAAARVGNGPAATAMRDIKGYAEVAGGDRTTMSGVRAAGPGTVEVALSSPDCEFDKRLGDPVFAPVPKKDADRVGTGPFKIESYDKGKRLVLARNDRWALGQARLDRVIIDLDSSTTADTISAFQAGKYGFSPVGSGEEALARSRLPEGDRLLNRPIGAATYLIPITARGPLRTREARLAVSYALDRAELTDKAYNGLRAPAPGLVPSALPGWGTQASGGSAAACASCVRQNVAEARRLAKAGGLAPGTTLRLIVQGEMNAAHWAPLVQRQLDRVLGLKVVIESEESMAEWKAAMMAPDASGLGSSGYGAPYPTAYAFLHPTLGGDQIPSADGGGEGFNLSQWSNARFDATLARVPRATDEQTRLGLARQAEKIALDDMALIPLWNTRKTALADRSFVGLDLDFEGVPTLAGAALR</sequence>
<dbReference type="PROSITE" id="PS50011">
    <property type="entry name" value="PROTEIN_KINASE_DOM"/>
    <property type="match status" value="1"/>
</dbReference>
<dbReference type="Proteomes" id="UP000669179">
    <property type="component" value="Unassembled WGS sequence"/>
</dbReference>
<dbReference type="Gene3D" id="3.30.200.20">
    <property type="entry name" value="Phosphorylase Kinase, domain 1"/>
    <property type="match status" value="1"/>
</dbReference>
<dbReference type="CDD" id="cd14014">
    <property type="entry name" value="STKc_PknB_like"/>
    <property type="match status" value="1"/>
</dbReference>
<keyword evidence="5" id="KW-1185">Reference proteome</keyword>
<keyword evidence="2" id="KW-0812">Transmembrane</keyword>
<evidence type="ECO:0000256" key="1">
    <source>
        <dbReference type="SAM" id="MobiDB-lite"/>
    </source>
</evidence>
<proteinExistence type="predicted"/>
<evidence type="ECO:0000259" key="3">
    <source>
        <dbReference type="PROSITE" id="PS50011"/>
    </source>
</evidence>
<feature type="region of interest" description="Disordered" evidence="1">
    <location>
        <begin position="386"/>
        <end position="408"/>
    </location>
</feature>
<dbReference type="GO" id="GO:1904680">
    <property type="term" value="F:peptide transmembrane transporter activity"/>
    <property type="evidence" value="ECO:0007669"/>
    <property type="project" value="TreeGrafter"/>
</dbReference>
<dbReference type="GO" id="GO:0004672">
    <property type="term" value="F:protein kinase activity"/>
    <property type="evidence" value="ECO:0007669"/>
    <property type="project" value="InterPro"/>
</dbReference>
<keyword evidence="4" id="KW-0418">Kinase</keyword>